<dbReference type="GO" id="GO:0006576">
    <property type="term" value="P:biogenic amine metabolic process"/>
    <property type="evidence" value="ECO:0007669"/>
    <property type="project" value="InterPro"/>
</dbReference>
<dbReference type="InterPro" id="IPR027417">
    <property type="entry name" value="P-loop_NTPase"/>
</dbReference>
<dbReference type="NCBIfam" id="TIGR02528">
    <property type="entry name" value="EutP"/>
    <property type="match status" value="1"/>
</dbReference>
<dbReference type="PANTHER" id="PTHR40453:SF1">
    <property type="entry name" value="PROTEIN YOEF"/>
    <property type="match status" value="1"/>
</dbReference>
<comment type="caution">
    <text evidence="2">The sequence shown here is derived from an EMBL/GenBank/DDBJ whole genome shotgun (WGS) entry which is preliminary data.</text>
</comment>
<accession>A0A920BVY0</accession>
<protein>
    <submittedName>
        <fullName evidence="2">Ethanolamine utilization protein EutP</fullName>
    </submittedName>
</protein>
<dbReference type="SUPFAM" id="SSF52540">
    <property type="entry name" value="P-loop containing nucleoside triphosphate hydrolases"/>
    <property type="match status" value="1"/>
</dbReference>
<reference evidence="2" key="1">
    <citation type="submission" date="2021-03" db="EMBL/GenBank/DDBJ databases">
        <title>Antimicrobial resistance genes in bacteria isolated from Japanese honey, and their potential for conferring macrolide and lincosamide resistance in the American foulbrood pathogen Paenibacillus larvae.</title>
        <authorList>
            <person name="Okamoto M."/>
            <person name="Kumagai M."/>
            <person name="Kanamori H."/>
            <person name="Takamatsu D."/>
        </authorList>
    </citation>
    <scope>NUCLEOTIDE SEQUENCE</scope>
    <source>
        <strain evidence="2">J27TS8</strain>
    </source>
</reference>
<gene>
    <name evidence="2" type="ORF">J27TS8_39590</name>
</gene>
<keyword evidence="3" id="KW-1185">Reference proteome</keyword>
<dbReference type="Gene3D" id="3.40.50.300">
    <property type="entry name" value="P-loop containing nucleotide triphosphate hydrolases"/>
    <property type="match status" value="1"/>
</dbReference>
<dbReference type="Proteomes" id="UP000682111">
    <property type="component" value="Unassembled WGS sequence"/>
</dbReference>
<dbReference type="PIRSF" id="PIRSF036409">
    <property type="entry name" value="EutP_PduV"/>
    <property type="match status" value="1"/>
</dbReference>
<dbReference type="InterPro" id="IPR012381">
    <property type="entry name" value="EutP_PduV"/>
</dbReference>
<organism evidence="2 3">
    <name type="scientific">Robertmurraya siralis</name>
    <dbReference type="NCBI Taxonomy" id="77777"/>
    <lineage>
        <taxon>Bacteria</taxon>
        <taxon>Bacillati</taxon>
        <taxon>Bacillota</taxon>
        <taxon>Bacilli</taxon>
        <taxon>Bacillales</taxon>
        <taxon>Bacillaceae</taxon>
        <taxon>Robertmurraya</taxon>
    </lineage>
</organism>
<evidence type="ECO:0000313" key="2">
    <source>
        <dbReference type="EMBL" id="GIN63966.1"/>
    </source>
</evidence>
<proteinExistence type="inferred from homology"/>
<sequence>MMKKIIFIGKTGSGKTTLCQKLHGENIEYKKTQAIVPFEYAIDTPGEYIENRFYYKALIVSAADADFIGLVHDCTEEYNYFPPSFGSVFPKPVIGIITKIDLAKSKEDILLSEKYLKLAGADRIFPISISLEEGMKELKDYLQGTI</sequence>
<comment type="similarity">
    <text evidence="1">Belongs to the EutP/PduV family.</text>
</comment>
<name>A0A920BVY0_9BACI</name>
<dbReference type="AlphaFoldDB" id="A0A920BVY0"/>
<evidence type="ECO:0000256" key="1">
    <source>
        <dbReference type="PIRNR" id="PIRNR036409"/>
    </source>
</evidence>
<dbReference type="GO" id="GO:0005524">
    <property type="term" value="F:ATP binding"/>
    <property type="evidence" value="ECO:0007669"/>
    <property type="project" value="UniProtKB-UniRule"/>
</dbReference>
<keyword evidence="1" id="KW-0547">Nucleotide-binding</keyword>
<dbReference type="EMBL" id="BORC01000009">
    <property type="protein sequence ID" value="GIN63966.1"/>
    <property type="molecule type" value="Genomic_DNA"/>
</dbReference>
<dbReference type="PANTHER" id="PTHR40453">
    <property type="entry name" value="PROTEIN YOEF"/>
    <property type="match status" value="1"/>
</dbReference>
<evidence type="ECO:0000313" key="3">
    <source>
        <dbReference type="Proteomes" id="UP000682111"/>
    </source>
</evidence>
<dbReference type="Pfam" id="PF10662">
    <property type="entry name" value="PduV-EutP"/>
    <property type="match status" value="1"/>
</dbReference>